<dbReference type="Gene3D" id="3.40.710.10">
    <property type="entry name" value="DD-peptidase/beta-lactamase superfamily"/>
    <property type="match status" value="1"/>
</dbReference>
<dbReference type="Pfam" id="PF00144">
    <property type="entry name" value="Beta-lactamase"/>
    <property type="match status" value="1"/>
</dbReference>
<dbReference type="InterPro" id="IPR050491">
    <property type="entry name" value="AmpC-like"/>
</dbReference>
<evidence type="ECO:0000313" key="3">
    <source>
        <dbReference type="EMBL" id="MBB6434162.1"/>
    </source>
</evidence>
<dbReference type="InterPro" id="IPR012338">
    <property type="entry name" value="Beta-lactam/transpept-like"/>
</dbReference>
<dbReference type="SUPFAM" id="SSF56601">
    <property type="entry name" value="beta-lactamase/transpeptidase-like"/>
    <property type="match status" value="1"/>
</dbReference>
<proteinExistence type="predicted"/>
<keyword evidence="3" id="KW-0121">Carboxypeptidase</keyword>
<dbReference type="EMBL" id="JACHEM010000001">
    <property type="protein sequence ID" value="MBB6434162.1"/>
    <property type="molecule type" value="Genomic_DNA"/>
</dbReference>
<keyword evidence="4" id="KW-1185">Reference proteome</keyword>
<feature type="domain" description="Beta-lactamase-related" evidence="2">
    <location>
        <begin position="62"/>
        <end position="373"/>
    </location>
</feature>
<dbReference type="EC" id="3.4.16.4" evidence="3"/>
<evidence type="ECO:0000256" key="1">
    <source>
        <dbReference type="SAM" id="SignalP"/>
    </source>
</evidence>
<keyword evidence="1" id="KW-0732">Signal</keyword>
<reference evidence="3 4" key="1">
    <citation type="submission" date="2020-08" db="EMBL/GenBank/DDBJ databases">
        <title>Genomic Encyclopedia of Type Strains, Phase IV (KMG-IV): sequencing the most valuable type-strain genomes for metagenomic binning, comparative biology and taxonomic classification.</title>
        <authorList>
            <person name="Goeker M."/>
        </authorList>
    </citation>
    <scope>NUCLEOTIDE SEQUENCE [LARGE SCALE GENOMIC DNA]</scope>
    <source>
        <strain evidence="3 4">DSM 40141</strain>
    </source>
</reference>
<comment type="caution">
    <text evidence="3">The sequence shown here is derived from an EMBL/GenBank/DDBJ whole genome shotgun (WGS) entry which is preliminary data.</text>
</comment>
<name>A0A7X0HAN5_9ACTN</name>
<dbReference type="PANTHER" id="PTHR46825">
    <property type="entry name" value="D-ALANYL-D-ALANINE-CARBOXYPEPTIDASE/ENDOPEPTIDASE AMPH"/>
    <property type="match status" value="1"/>
</dbReference>
<organism evidence="3 4">
    <name type="scientific">Streptomyces candidus</name>
    <dbReference type="NCBI Taxonomy" id="67283"/>
    <lineage>
        <taxon>Bacteria</taxon>
        <taxon>Bacillati</taxon>
        <taxon>Actinomycetota</taxon>
        <taxon>Actinomycetes</taxon>
        <taxon>Kitasatosporales</taxon>
        <taxon>Streptomycetaceae</taxon>
        <taxon>Streptomyces</taxon>
    </lineage>
</organism>
<keyword evidence="3" id="KW-0378">Hydrolase</keyword>
<evidence type="ECO:0000259" key="2">
    <source>
        <dbReference type="Pfam" id="PF00144"/>
    </source>
</evidence>
<protein>
    <submittedName>
        <fullName evidence="3">D-alanyl-D-alanine carboxypeptidase</fullName>
        <ecNumber evidence="3">3.4.16.4</ecNumber>
    </submittedName>
</protein>
<dbReference type="InterPro" id="IPR001466">
    <property type="entry name" value="Beta-lactam-related"/>
</dbReference>
<keyword evidence="3" id="KW-0645">Protease</keyword>
<dbReference type="GO" id="GO:0009002">
    <property type="term" value="F:serine-type D-Ala-D-Ala carboxypeptidase activity"/>
    <property type="evidence" value="ECO:0007669"/>
    <property type="project" value="UniProtKB-EC"/>
</dbReference>
<dbReference type="RefSeq" id="WP_185026469.1">
    <property type="nucleotide sequence ID" value="NZ_BNBN01000001.1"/>
</dbReference>
<dbReference type="PANTHER" id="PTHR46825:SF7">
    <property type="entry name" value="D-ALANYL-D-ALANINE CARBOXYPEPTIDASE"/>
    <property type="match status" value="1"/>
</dbReference>
<dbReference type="AlphaFoldDB" id="A0A7X0HAN5"/>
<gene>
    <name evidence="3" type="ORF">HNQ79_000600</name>
</gene>
<dbReference type="Proteomes" id="UP000540423">
    <property type="component" value="Unassembled WGS sequence"/>
</dbReference>
<evidence type="ECO:0000313" key="4">
    <source>
        <dbReference type="Proteomes" id="UP000540423"/>
    </source>
</evidence>
<feature type="chain" id="PRO_5030662698" evidence="1">
    <location>
        <begin position="27"/>
        <end position="392"/>
    </location>
</feature>
<feature type="signal peptide" evidence="1">
    <location>
        <begin position="1"/>
        <end position="26"/>
    </location>
</feature>
<accession>A0A7X0HAN5</accession>
<sequence>MSVRTTRTLRLAALAAAVLATTGALAAPAGAQTPARTVTDPHAATRAAVDALVREGTVGAVARTEGPGGSRAWTDTAGVADLRTGRERGAQDRFRIGSLTKTFTATVLLQLEAEGKLRLDDHVDDWLPGVVHGNGHDGGKITLRQLLQHTSGIHDYTNDPQFQRQRFTTEFLERRYDSLPARHLVKTAMGHAPAFAPGARWEYSNTNYVLAGMVVEKVTGRSYENEIERRILRPLWLRATSVPHDEARMPQPSSRAYSKLTGDPAATKKYDVTELNPTLAGAAGGMISSTADLNRFYRALLTGKLLPKQQLKEMKTTVAIDQAPGVRYGLGVLEQKLSCGTTVWGHTGGIHGSVTHAVTTGDGRRSVALHLNSDWGGDTGSVVEAELCPQQP</sequence>